<dbReference type="OrthoDB" id="722566at2759"/>
<evidence type="ECO:0000313" key="6">
    <source>
        <dbReference type="Proteomes" id="UP000250140"/>
    </source>
</evidence>
<feature type="domain" description="F-box" evidence="4">
    <location>
        <begin position="11"/>
        <end position="57"/>
    </location>
</feature>
<comment type="pathway">
    <text evidence="1">Protein modification; protein ubiquitination.</text>
</comment>
<keyword evidence="6" id="KW-1185">Reference proteome</keyword>
<proteinExistence type="predicted"/>
<dbReference type="PROSITE" id="PS50181">
    <property type="entry name" value="FBOX"/>
    <property type="match status" value="1"/>
</dbReference>
<dbReference type="SUPFAM" id="SSF81383">
    <property type="entry name" value="F-box domain"/>
    <property type="match status" value="1"/>
</dbReference>
<dbReference type="Gene3D" id="1.20.1280.50">
    <property type="match status" value="1"/>
</dbReference>
<feature type="compositionally biased region" description="Low complexity" evidence="3">
    <location>
        <begin position="202"/>
        <end position="214"/>
    </location>
</feature>
<dbReference type="AlphaFoldDB" id="A0A8E2JRJ9"/>
<dbReference type="UniPathway" id="UPA00143"/>
<feature type="region of interest" description="Disordered" evidence="3">
    <location>
        <begin position="191"/>
        <end position="214"/>
    </location>
</feature>
<evidence type="ECO:0000259" key="4">
    <source>
        <dbReference type="PROSITE" id="PS50181"/>
    </source>
</evidence>
<dbReference type="InterPro" id="IPR001810">
    <property type="entry name" value="F-box_dom"/>
</dbReference>
<dbReference type="Proteomes" id="UP000250140">
    <property type="component" value="Unassembled WGS sequence"/>
</dbReference>
<organism evidence="5 6">
    <name type="scientific">Glonium stellatum</name>
    <dbReference type="NCBI Taxonomy" id="574774"/>
    <lineage>
        <taxon>Eukaryota</taxon>
        <taxon>Fungi</taxon>
        <taxon>Dikarya</taxon>
        <taxon>Ascomycota</taxon>
        <taxon>Pezizomycotina</taxon>
        <taxon>Dothideomycetes</taxon>
        <taxon>Pleosporomycetidae</taxon>
        <taxon>Gloniales</taxon>
        <taxon>Gloniaceae</taxon>
        <taxon>Glonium</taxon>
    </lineage>
</organism>
<keyword evidence="2" id="KW-0833">Ubl conjugation pathway</keyword>
<accession>A0A8E2JRJ9</accession>
<dbReference type="PANTHER" id="PTHR10706:SF130">
    <property type="entry name" value="F-BOX ONLY PROTEIN 31"/>
    <property type="match status" value="1"/>
</dbReference>
<protein>
    <recommendedName>
        <fullName evidence="4">F-box domain-containing protein</fullName>
    </recommendedName>
</protein>
<evidence type="ECO:0000256" key="3">
    <source>
        <dbReference type="SAM" id="MobiDB-lite"/>
    </source>
</evidence>
<dbReference type="PANTHER" id="PTHR10706">
    <property type="entry name" value="F-BOX FAMILY PROTEIN"/>
    <property type="match status" value="1"/>
</dbReference>
<feature type="non-terminal residue" evidence="5">
    <location>
        <position position="214"/>
    </location>
</feature>
<sequence>MDSLKPDSFKTPPLFTLPAELIHHILSFLSPLDLVDVSQTCRLLHTHTLSDHLWQPFVQANVPGTNLSNIDPVPSSWRTVYTTLHPYWFLTRHKLWFGDSPHTGKLLITRYNARSQAIEAFALVAERRQPTISHWHWNPDAIIHSFSPRIQLDLNVPVLRIDAAAMARRSPSLGGGGGEARQSRLEMEVPMELREGGISVPTTTTTSTSTTTNS</sequence>
<dbReference type="InterPro" id="IPR045048">
    <property type="entry name" value="FBXO31/39"/>
</dbReference>
<dbReference type="InterPro" id="IPR036047">
    <property type="entry name" value="F-box-like_dom_sf"/>
</dbReference>
<dbReference type="SMART" id="SM00256">
    <property type="entry name" value="FBOX"/>
    <property type="match status" value="1"/>
</dbReference>
<dbReference type="GO" id="GO:0016567">
    <property type="term" value="P:protein ubiquitination"/>
    <property type="evidence" value="ECO:0007669"/>
    <property type="project" value="UniProtKB-UniPathway"/>
</dbReference>
<gene>
    <name evidence="5" type="ORF">AOQ84DRAFT_355439</name>
</gene>
<dbReference type="EMBL" id="KV750047">
    <property type="protein sequence ID" value="OCL06514.1"/>
    <property type="molecule type" value="Genomic_DNA"/>
</dbReference>
<dbReference type="Pfam" id="PF12937">
    <property type="entry name" value="F-box-like"/>
    <property type="match status" value="1"/>
</dbReference>
<reference evidence="5 6" key="1">
    <citation type="journal article" date="2016" name="Nat. Commun.">
        <title>Ectomycorrhizal ecology is imprinted in the genome of the dominant symbiotic fungus Cenococcum geophilum.</title>
        <authorList>
            <consortium name="DOE Joint Genome Institute"/>
            <person name="Peter M."/>
            <person name="Kohler A."/>
            <person name="Ohm R.A."/>
            <person name="Kuo A."/>
            <person name="Krutzmann J."/>
            <person name="Morin E."/>
            <person name="Arend M."/>
            <person name="Barry K.W."/>
            <person name="Binder M."/>
            <person name="Choi C."/>
            <person name="Clum A."/>
            <person name="Copeland A."/>
            <person name="Grisel N."/>
            <person name="Haridas S."/>
            <person name="Kipfer T."/>
            <person name="LaButti K."/>
            <person name="Lindquist E."/>
            <person name="Lipzen A."/>
            <person name="Maire R."/>
            <person name="Meier B."/>
            <person name="Mihaltcheva S."/>
            <person name="Molinier V."/>
            <person name="Murat C."/>
            <person name="Poggeler S."/>
            <person name="Quandt C.A."/>
            <person name="Sperisen C."/>
            <person name="Tritt A."/>
            <person name="Tisserant E."/>
            <person name="Crous P.W."/>
            <person name="Henrissat B."/>
            <person name="Nehls U."/>
            <person name="Egli S."/>
            <person name="Spatafora J.W."/>
            <person name="Grigoriev I.V."/>
            <person name="Martin F.M."/>
        </authorList>
    </citation>
    <scope>NUCLEOTIDE SEQUENCE [LARGE SCALE GENOMIC DNA]</scope>
    <source>
        <strain evidence="5 6">CBS 207.34</strain>
    </source>
</reference>
<evidence type="ECO:0000256" key="1">
    <source>
        <dbReference type="ARBA" id="ARBA00004906"/>
    </source>
</evidence>
<evidence type="ECO:0000256" key="2">
    <source>
        <dbReference type="ARBA" id="ARBA00022786"/>
    </source>
</evidence>
<name>A0A8E2JRJ9_9PEZI</name>
<evidence type="ECO:0000313" key="5">
    <source>
        <dbReference type="EMBL" id="OCL06514.1"/>
    </source>
</evidence>